<dbReference type="RefSeq" id="XP_059600179.1">
    <property type="nucleotide sequence ID" value="XM_059746869.1"/>
</dbReference>
<reference evidence="1" key="2">
    <citation type="submission" date="2025-08" db="UniProtKB">
        <authorList>
            <consortium name="RefSeq"/>
        </authorList>
    </citation>
    <scope>IDENTIFICATION</scope>
</reference>
<dbReference type="GeneID" id="84590604"/>
<dbReference type="AlphaFoldDB" id="A0AAJ8BN61"/>
<sequence>MVGLMVASIKRKWRQAAQKESSALGQGRRRHGGKIDECTGLVPAPVRLDWSQLKERKAEVSIAPFRAVKRRATMARLWHAISSLHPILSLCSPRNPAPLRRPPVVQQRNCSGLAARLGDRTVSWEGAMWSGGWLLGRMAAFRECLTGCRDPSNVVKSLSRLGREIKPPGSGVMKTQELAPGGVKHRLALLGGPTERLSIESVKTDISRSGTGRLRMVVK</sequence>
<evidence type="ECO:0000313" key="1">
    <source>
        <dbReference type="RefSeq" id="XP_059600179.1"/>
    </source>
</evidence>
<organism evidence="1">
    <name type="scientific">Aspergillus niger</name>
    <dbReference type="NCBI Taxonomy" id="5061"/>
    <lineage>
        <taxon>Eukaryota</taxon>
        <taxon>Fungi</taxon>
        <taxon>Dikarya</taxon>
        <taxon>Ascomycota</taxon>
        <taxon>Pezizomycotina</taxon>
        <taxon>Eurotiomycetes</taxon>
        <taxon>Eurotiomycetidae</taxon>
        <taxon>Eurotiales</taxon>
        <taxon>Aspergillaceae</taxon>
        <taxon>Aspergillus</taxon>
        <taxon>Aspergillus subgen. Circumdati</taxon>
    </lineage>
</organism>
<protein>
    <submittedName>
        <fullName evidence="1">Uncharacterized protein</fullName>
    </submittedName>
</protein>
<accession>A0AAJ8BN61</accession>
<reference evidence="1" key="1">
    <citation type="submission" date="2025-02" db="EMBL/GenBank/DDBJ databases">
        <authorList>
            <consortium name="NCBI Genome Project"/>
        </authorList>
    </citation>
    <scope>NUCLEOTIDE SEQUENCE</scope>
</reference>
<dbReference type="VEuPathDB" id="FungiDB:An03g00760"/>
<dbReference type="KEGG" id="ang:An03g00760"/>
<gene>
    <name evidence="1" type="ORF">An03g00760</name>
</gene>
<proteinExistence type="predicted"/>
<name>A0AAJ8BN61_ASPNG</name>